<dbReference type="Proteomes" id="UP000520592">
    <property type="component" value="Unassembled WGS sequence"/>
</dbReference>
<comment type="caution">
    <text evidence="2">The sequence shown here is derived from an EMBL/GenBank/DDBJ whole genome shotgun (WGS) entry which is preliminary data.</text>
</comment>
<accession>A0A7Y7YK89</accession>
<organism evidence="2 3">
    <name type="scientific">Pseudomonas gingeri</name>
    <dbReference type="NCBI Taxonomy" id="117681"/>
    <lineage>
        <taxon>Bacteria</taxon>
        <taxon>Pseudomonadati</taxon>
        <taxon>Pseudomonadota</taxon>
        <taxon>Gammaproteobacteria</taxon>
        <taxon>Pseudomonadales</taxon>
        <taxon>Pseudomonadaceae</taxon>
        <taxon>Pseudomonas</taxon>
    </lineage>
</organism>
<dbReference type="InterPro" id="IPR026275">
    <property type="entry name" value="Glyoxalase/dOase/EhpR"/>
</dbReference>
<dbReference type="RefSeq" id="WP_177058850.1">
    <property type="nucleotide sequence ID" value="NZ_JACAOR010000011.1"/>
</dbReference>
<dbReference type="SUPFAM" id="SSF54593">
    <property type="entry name" value="Glyoxalase/Bleomycin resistance protein/Dihydroxybiphenyl dioxygenase"/>
    <property type="match status" value="1"/>
</dbReference>
<dbReference type="InterPro" id="IPR029068">
    <property type="entry name" value="Glyas_Bleomycin-R_OHBP_Dase"/>
</dbReference>
<dbReference type="InterPro" id="IPR004360">
    <property type="entry name" value="Glyas_Fos-R_dOase_dom"/>
</dbReference>
<name>A0A7Y7YK89_9PSED</name>
<evidence type="ECO:0000313" key="2">
    <source>
        <dbReference type="EMBL" id="NWC37349.1"/>
    </source>
</evidence>
<proteinExistence type="predicted"/>
<evidence type="ECO:0000313" key="3">
    <source>
        <dbReference type="Proteomes" id="UP000520592"/>
    </source>
</evidence>
<dbReference type="PIRSF" id="PIRSF039020">
    <property type="entry name" value="EhpR"/>
    <property type="match status" value="1"/>
</dbReference>
<gene>
    <name evidence="2" type="ORF">HX876_33900</name>
</gene>
<reference evidence="2 3" key="1">
    <citation type="submission" date="2020-04" db="EMBL/GenBank/DDBJ databases">
        <title>Molecular characterization of pseudomonads from Agaricus bisporus reveal novel blotch 2 pathogens in Western Europe.</title>
        <authorList>
            <person name="Taparia T."/>
            <person name="Krijger M."/>
            <person name="Haynes E."/>
            <person name="Elpinstone J.G."/>
            <person name="Noble R."/>
            <person name="Van Der Wolf J."/>
        </authorList>
    </citation>
    <scope>NUCLEOTIDE SEQUENCE [LARGE SCALE GENOMIC DNA]</scope>
    <source>
        <strain evidence="2 3">IPO3737</strain>
    </source>
</reference>
<evidence type="ECO:0000259" key="1">
    <source>
        <dbReference type="PROSITE" id="PS51819"/>
    </source>
</evidence>
<dbReference type="InterPro" id="IPR037523">
    <property type="entry name" value="VOC_core"/>
</dbReference>
<dbReference type="EMBL" id="JACAQD010000071">
    <property type="protein sequence ID" value="NWC37349.1"/>
    <property type="molecule type" value="Genomic_DNA"/>
</dbReference>
<sequence length="123" mass="13424">MIKPNFIILYVDSPETSARFYAELLGRAPVEQSPTFALFALDSGFMLGLWSRHTVEPRVAEVGVAGEVAFSVEDNAIVDSTCQAWVARGLGVLQTPTEMDFGYTFVALDPDGHRLRVFAPSGN</sequence>
<protein>
    <submittedName>
        <fullName evidence="2">VOC family protein</fullName>
    </submittedName>
</protein>
<dbReference type="Pfam" id="PF00903">
    <property type="entry name" value="Glyoxalase"/>
    <property type="match status" value="1"/>
</dbReference>
<dbReference type="Gene3D" id="3.30.720.110">
    <property type="match status" value="1"/>
</dbReference>
<dbReference type="AlphaFoldDB" id="A0A7Y7YK89"/>
<dbReference type="PROSITE" id="PS51819">
    <property type="entry name" value="VOC"/>
    <property type="match status" value="1"/>
</dbReference>
<feature type="domain" description="VOC" evidence="1">
    <location>
        <begin position="3"/>
        <end position="120"/>
    </location>
</feature>
<dbReference type="Gene3D" id="3.30.720.120">
    <property type="match status" value="1"/>
</dbReference>
<dbReference type="GeneID" id="57662982"/>